<reference evidence="1" key="2">
    <citation type="submission" date="2020-09" db="EMBL/GenBank/DDBJ databases">
        <authorList>
            <person name="Sun Q."/>
            <person name="Zhou Y."/>
        </authorList>
    </citation>
    <scope>NUCLEOTIDE SEQUENCE</scope>
    <source>
        <strain evidence="1">CGMCC 1.12698</strain>
    </source>
</reference>
<accession>A0A917ERN6</accession>
<comment type="caution">
    <text evidence="1">The sequence shown here is derived from an EMBL/GenBank/DDBJ whole genome shotgun (WGS) entry which is preliminary data.</text>
</comment>
<evidence type="ECO:0000313" key="1">
    <source>
        <dbReference type="EMBL" id="GGE71581.1"/>
    </source>
</evidence>
<dbReference type="InterPro" id="IPR057808">
    <property type="entry name" value="YxiG"/>
</dbReference>
<dbReference type="EMBL" id="BMFK01000001">
    <property type="protein sequence ID" value="GGE71581.1"/>
    <property type="molecule type" value="Genomic_DNA"/>
</dbReference>
<name>A0A917ERN6_9BACI</name>
<dbReference type="RefSeq" id="WP_188388387.1">
    <property type="nucleotide sequence ID" value="NZ_BMFK01000001.1"/>
</dbReference>
<keyword evidence="2" id="KW-1185">Reference proteome</keyword>
<organism evidence="1 2">
    <name type="scientific">Priestia taiwanensis</name>
    <dbReference type="NCBI Taxonomy" id="1347902"/>
    <lineage>
        <taxon>Bacteria</taxon>
        <taxon>Bacillati</taxon>
        <taxon>Bacillota</taxon>
        <taxon>Bacilli</taxon>
        <taxon>Bacillales</taxon>
        <taxon>Bacillaceae</taxon>
        <taxon>Priestia</taxon>
    </lineage>
</organism>
<protein>
    <submittedName>
        <fullName evidence="1">Uncharacterized protein</fullName>
    </submittedName>
</protein>
<dbReference type="Pfam" id="PF24711">
    <property type="entry name" value="YxiG"/>
    <property type="match status" value="1"/>
</dbReference>
<proteinExistence type="predicted"/>
<reference evidence="1" key="1">
    <citation type="journal article" date="2014" name="Int. J. Syst. Evol. Microbiol.">
        <title>Complete genome sequence of Corynebacterium casei LMG S-19264T (=DSM 44701T), isolated from a smear-ripened cheese.</title>
        <authorList>
            <consortium name="US DOE Joint Genome Institute (JGI-PGF)"/>
            <person name="Walter F."/>
            <person name="Albersmeier A."/>
            <person name="Kalinowski J."/>
            <person name="Ruckert C."/>
        </authorList>
    </citation>
    <scope>NUCLEOTIDE SEQUENCE</scope>
    <source>
        <strain evidence="1">CGMCC 1.12698</strain>
    </source>
</reference>
<dbReference type="Proteomes" id="UP000605259">
    <property type="component" value="Unassembled WGS sequence"/>
</dbReference>
<sequence>MNLTEIFDDLCGAVILDIHIDMLNDAITMKLKIVEDDQIRNHEVVFLDVASYYYTKNEQNHRYDFYDSEQVNYLEVTTVEQLYPLGKVKLHIPDNEEWSEWYGTDVNIMLEIWNAILCIDARRISFDGELFELKPKAEFELTTDTEMEGYARFVHYTDVYCATLLGEGQHSHFNDCMSLFQGRMNKLIVAGNADVSQTLERERVERCIPYKVVHGYTIFEAVTPEQEEYIAELFYSIGSINTWAVLCIGEGVEIEFEKIKRKKLVEYIFGERWEPTFRLKPGTACAFLRYDGADLMLVENEFEMGDVKDGELDSVNGKRV</sequence>
<gene>
    <name evidence="1" type="ORF">GCM10007140_21900</name>
</gene>
<dbReference type="AlphaFoldDB" id="A0A917ERN6"/>
<evidence type="ECO:0000313" key="2">
    <source>
        <dbReference type="Proteomes" id="UP000605259"/>
    </source>
</evidence>